<dbReference type="Gene3D" id="3.30.420.40">
    <property type="match status" value="2"/>
</dbReference>
<dbReference type="EC" id="2.3.1.234" evidence="1"/>
<dbReference type="NCBIfam" id="TIGR00329">
    <property type="entry name" value="gcp_kae1"/>
    <property type="match status" value="1"/>
</dbReference>
<keyword evidence="2" id="KW-0808">Transferase</keyword>
<reference evidence="8" key="1">
    <citation type="submission" date="2018-05" db="EMBL/GenBank/DDBJ databases">
        <authorList>
            <person name="Lanie J.A."/>
            <person name="Ng W.-L."/>
            <person name="Kazmierczak K.M."/>
            <person name="Andrzejewski T.M."/>
            <person name="Davidsen T.M."/>
            <person name="Wayne K.J."/>
            <person name="Tettelin H."/>
            <person name="Glass J.I."/>
            <person name="Rusch D."/>
            <person name="Podicherti R."/>
            <person name="Tsui H.-C.T."/>
            <person name="Winkler M.E."/>
        </authorList>
    </citation>
    <scope>NUCLEOTIDE SEQUENCE</scope>
</reference>
<dbReference type="GO" id="GO:0002949">
    <property type="term" value="P:tRNA threonylcarbamoyladenosine modification"/>
    <property type="evidence" value="ECO:0007669"/>
    <property type="project" value="InterPro"/>
</dbReference>
<evidence type="ECO:0000313" key="8">
    <source>
        <dbReference type="EMBL" id="SVB33223.1"/>
    </source>
</evidence>
<accession>A0A382D6L7</accession>
<feature type="domain" description="Gcp-like" evidence="7">
    <location>
        <begin position="24"/>
        <end position="306"/>
    </location>
</feature>
<dbReference type="SUPFAM" id="SSF53067">
    <property type="entry name" value="Actin-like ATPase domain"/>
    <property type="match status" value="1"/>
</dbReference>
<name>A0A382D6L7_9ZZZZ</name>
<evidence type="ECO:0000256" key="6">
    <source>
        <dbReference type="ARBA" id="ARBA00048117"/>
    </source>
</evidence>
<dbReference type="InterPro" id="IPR022450">
    <property type="entry name" value="TsaD"/>
</dbReference>
<proteinExistence type="inferred from homology"/>
<protein>
    <recommendedName>
        <fullName evidence="1">N(6)-L-threonylcarbamoyladenine synthase</fullName>
        <ecNumber evidence="1">2.3.1.234</ecNumber>
    </recommendedName>
</protein>
<evidence type="ECO:0000256" key="5">
    <source>
        <dbReference type="ARBA" id="ARBA00023315"/>
    </source>
</evidence>
<dbReference type="GO" id="GO:0046872">
    <property type="term" value="F:metal ion binding"/>
    <property type="evidence" value="ECO:0007669"/>
    <property type="project" value="UniProtKB-KW"/>
</dbReference>
<comment type="catalytic activity">
    <reaction evidence="6">
        <text>L-threonylcarbamoyladenylate + adenosine(37) in tRNA = N(6)-L-threonylcarbamoyladenosine(37) in tRNA + AMP + H(+)</text>
        <dbReference type="Rhea" id="RHEA:37059"/>
        <dbReference type="Rhea" id="RHEA-COMP:10162"/>
        <dbReference type="Rhea" id="RHEA-COMP:10163"/>
        <dbReference type="ChEBI" id="CHEBI:15378"/>
        <dbReference type="ChEBI" id="CHEBI:73682"/>
        <dbReference type="ChEBI" id="CHEBI:74411"/>
        <dbReference type="ChEBI" id="CHEBI:74418"/>
        <dbReference type="ChEBI" id="CHEBI:456215"/>
        <dbReference type="EC" id="2.3.1.234"/>
    </reaction>
</comment>
<evidence type="ECO:0000259" key="7">
    <source>
        <dbReference type="Pfam" id="PF00814"/>
    </source>
</evidence>
<keyword evidence="3" id="KW-0819">tRNA processing</keyword>
<evidence type="ECO:0000256" key="1">
    <source>
        <dbReference type="ARBA" id="ARBA00012156"/>
    </source>
</evidence>
<dbReference type="EMBL" id="UINC01037557">
    <property type="protein sequence ID" value="SVB33223.1"/>
    <property type="molecule type" value="Genomic_DNA"/>
</dbReference>
<sequence>MLILGIESSCDDTGVALVNDGKNIIHNTLISQTEIHSPFGGIVPEVAARQHIITLGNILKEYKDLNLLQNIDGIAVTKGPGLAGSLLVGVNYAKALSYALDVPVRGINHLSGHIHAAWIDRIEKIQFPAIALLVSGGHSELSLLNSHNERILLGQTRDDAVGEVFDKIARAMGLGYPGGPIIDSLSKKSNHHIRNLPITNIADSLDYSFSGLKTAAIKYIDTQTDEDGKLSDEIISDIAYDFQDCAVEQLLIKLKMAVNLYNPKNIIICGGVAANSHLRLRIKDIFKMEVIIPEPKLCIDNGAMISAAAFFEDAFSKETQLDLDIYPSLNLDEL</sequence>
<dbReference type="AlphaFoldDB" id="A0A382D6L7"/>
<dbReference type="HAMAP" id="MF_01445">
    <property type="entry name" value="TsaD"/>
    <property type="match status" value="1"/>
</dbReference>
<keyword evidence="5" id="KW-0012">Acyltransferase</keyword>
<organism evidence="8">
    <name type="scientific">marine metagenome</name>
    <dbReference type="NCBI Taxonomy" id="408172"/>
    <lineage>
        <taxon>unclassified sequences</taxon>
        <taxon>metagenomes</taxon>
        <taxon>ecological metagenomes</taxon>
    </lineage>
</organism>
<keyword evidence="4" id="KW-0479">Metal-binding</keyword>
<evidence type="ECO:0000256" key="4">
    <source>
        <dbReference type="ARBA" id="ARBA00022723"/>
    </source>
</evidence>
<dbReference type="PANTHER" id="PTHR11735">
    <property type="entry name" value="TRNA N6-ADENOSINE THREONYLCARBAMOYLTRANSFERASE"/>
    <property type="match status" value="1"/>
</dbReference>
<dbReference type="FunFam" id="3.30.420.40:FF:000012">
    <property type="entry name" value="tRNA N6-adenosine threonylcarbamoyltransferase"/>
    <property type="match status" value="1"/>
</dbReference>
<dbReference type="PANTHER" id="PTHR11735:SF6">
    <property type="entry name" value="TRNA N6-ADENOSINE THREONYLCARBAMOYLTRANSFERASE, MITOCHONDRIAL"/>
    <property type="match status" value="1"/>
</dbReference>
<gene>
    <name evidence="8" type="ORF">METZ01_LOCUS186077</name>
</gene>
<dbReference type="InterPro" id="IPR043129">
    <property type="entry name" value="ATPase_NBD"/>
</dbReference>
<dbReference type="PRINTS" id="PR00789">
    <property type="entry name" value="OSIALOPTASE"/>
</dbReference>
<dbReference type="Pfam" id="PF00814">
    <property type="entry name" value="TsaD"/>
    <property type="match status" value="1"/>
</dbReference>
<evidence type="ECO:0000256" key="3">
    <source>
        <dbReference type="ARBA" id="ARBA00022694"/>
    </source>
</evidence>
<dbReference type="InterPro" id="IPR000905">
    <property type="entry name" value="Gcp-like_dom"/>
</dbReference>
<dbReference type="GO" id="GO:0061711">
    <property type="term" value="F:tRNA N(6)-L-threonylcarbamoyladenine synthase activity"/>
    <property type="evidence" value="ECO:0007669"/>
    <property type="project" value="UniProtKB-EC"/>
</dbReference>
<dbReference type="NCBIfam" id="TIGR03723">
    <property type="entry name" value="T6A_TsaD_YgjD"/>
    <property type="match status" value="1"/>
</dbReference>
<dbReference type="InterPro" id="IPR017861">
    <property type="entry name" value="KAE1/TsaD"/>
</dbReference>
<evidence type="ECO:0000256" key="2">
    <source>
        <dbReference type="ARBA" id="ARBA00022679"/>
    </source>
</evidence>